<dbReference type="STRING" id="179408.Osc7112_6200"/>
<dbReference type="Pfam" id="PF12697">
    <property type="entry name" value="Abhydrolase_6"/>
    <property type="match status" value="1"/>
</dbReference>
<evidence type="ECO:0000313" key="2">
    <source>
        <dbReference type="EMBL" id="AFZ10380.1"/>
    </source>
</evidence>
<dbReference type="EMBL" id="CP003614">
    <property type="protein sequence ID" value="AFZ10380.1"/>
    <property type="molecule type" value="Genomic_DNA"/>
</dbReference>
<gene>
    <name evidence="2" type="ORF">Osc7112_6200</name>
</gene>
<dbReference type="PANTHER" id="PTHR46438">
    <property type="entry name" value="ALPHA/BETA-HYDROLASES SUPERFAMILY PROTEIN"/>
    <property type="match status" value="1"/>
</dbReference>
<organism evidence="2 3">
    <name type="scientific">Phormidium nigroviride PCC 7112</name>
    <dbReference type="NCBI Taxonomy" id="179408"/>
    <lineage>
        <taxon>Bacteria</taxon>
        <taxon>Bacillati</taxon>
        <taxon>Cyanobacteriota</taxon>
        <taxon>Cyanophyceae</taxon>
        <taxon>Oscillatoriophycideae</taxon>
        <taxon>Oscillatoriales</taxon>
        <taxon>Oscillatoriaceae</taxon>
        <taxon>Phormidium</taxon>
    </lineage>
</organism>
<protein>
    <submittedName>
        <fullName evidence="2">Alpha/beta hydrolase fold protein</fullName>
    </submittedName>
</protein>
<dbReference type="OrthoDB" id="449686at2"/>
<dbReference type="AlphaFoldDB" id="K9VT08"/>
<dbReference type="SUPFAM" id="SSF53474">
    <property type="entry name" value="alpha/beta-Hydrolases"/>
    <property type="match status" value="1"/>
</dbReference>
<sequence>MTSSTPTSSTAVAPQTWLWKGFPICYQAAGSRGPAVVFVHGFGASWGHWRKNLPALAADCRCYAIDLIGFGGSAKPAPKLEIDYTFETWGQLIADFCREVAGGPAFLVGNSIGCVAIMQAAVDFPDIASGVILLNCSLRLLHDRKRAEMPWYRSFGAPIAQKLLNVKWISQLFFKQLATPKTVKKVLLQAYHRPEAVTDELVNMLLKPAQDSGAVEVFVAFISYSQGPLPEDLLPRLSCPALILWGTDDPWEPIALGRELAKFPAVEKFIPLEGVGHCPQDEAPELVNPILLDWIKGRSAFAEN</sequence>
<keyword evidence="3" id="KW-1185">Reference proteome</keyword>
<dbReference type="RefSeq" id="WP_015179576.1">
    <property type="nucleotide sequence ID" value="NC_019729.1"/>
</dbReference>
<dbReference type="Proteomes" id="UP000010478">
    <property type="component" value="Chromosome"/>
</dbReference>
<dbReference type="eggNOG" id="COG2267">
    <property type="taxonomic scope" value="Bacteria"/>
</dbReference>
<evidence type="ECO:0000259" key="1">
    <source>
        <dbReference type="Pfam" id="PF12697"/>
    </source>
</evidence>
<name>K9VT08_9CYAN</name>
<keyword evidence="2" id="KW-0378">Hydrolase</keyword>
<dbReference type="GO" id="GO:0016787">
    <property type="term" value="F:hydrolase activity"/>
    <property type="evidence" value="ECO:0007669"/>
    <property type="project" value="UniProtKB-KW"/>
</dbReference>
<proteinExistence type="predicted"/>
<feature type="domain" description="AB hydrolase-1" evidence="1">
    <location>
        <begin position="36"/>
        <end position="288"/>
    </location>
</feature>
<dbReference type="HOGENOM" id="CLU_020336_13_4_3"/>
<dbReference type="Gene3D" id="3.40.50.1820">
    <property type="entry name" value="alpha/beta hydrolase"/>
    <property type="match status" value="1"/>
</dbReference>
<evidence type="ECO:0000313" key="3">
    <source>
        <dbReference type="Proteomes" id="UP000010478"/>
    </source>
</evidence>
<reference evidence="2 3" key="1">
    <citation type="submission" date="2012-05" db="EMBL/GenBank/DDBJ databases">
        <title>Finished chromosome of genome of Oscillatoria sp. PCC 7112.</title>
        <authorList>
            <consortium name="US DOE Joint Genome Institute"/>
            <person name="Gugger M."/>
            <person name="Coursin T."/>
            <person name="Rippka R."/>
            <person name="Tandeau De Marsac N."/>
            <person name="Huntemann M."/>
            <person name="Wei C.-L."/>
            <person name="Han J."/>
            <person name="Detter J.C."/>
            <person name="Han C."/>
            <person name="Tapia R."/>
            <person name="Davenport K."/>
            <person name="Daligault H."/>
            <person name="Erkkila T."/>
            <person name="Gu W."/>
            <person name="Munk A.C.C."/>
            <person name="Teshima H."/>
            <person name="Xu Y."/>
            <person name="Chain P."/>
            <person name="Chen A."/>
            <person name="Krypides N."/>
            <person name="Mavromatis K."/>
            <person name="Markowitz V."/>
            <person name="Szeto E."/>
            <person name="Ivanova N."/>
            <person name="Mikhailova N."/>
            <person name="Ovchinnikova G."/>
            <person name="Pagani I."/>
            <person name="Pati A."/>
            <person name="Goodwin L."/>
            <person name="Peters L."/>
            <person name="Pitluck S."/>
            <person name="Woyke T."/>
            <person name="Kerfeld C."/>
        </authorList>
    </citation>
    <scope>NUCLEOTIDE SEQUENCE [LARGE SCALE GENOMIC DNA]</scope>
    <source>
        <strain evidence="2 3">PCC 7112</strain>
    </source>
</reference>
<dbReference type="InterPro" id="IPR000073">
    <property type="entry name" value="AB_hydrolase_1"/>
</dbReference>
<accession>K9VT08</accession>
<dbReference type="InterPro" id="IPR029058">
    <property type="entry name" value="AB_hydrolase_fold"/>
</dbReference>
<dbReference type="PANTHER" id="PTHR46438:SF12">
    <property type="entry name" value="ALPHA_BETA-HYDROLASES SUPERFAMILY PROTEIN"/>
    <property type="match status" value="1"/>
</dbReference>
<dbReference type="PATRIC" id="fig|179408.3.peg.7716"/>
<dbReference type="KEGG" id="oni:Osc7112_6200"/>